<proteinExistence type="predicted"/>
<evidence type="ECO:0000313" key="1">
    <source>
        <dbReference type="EMBL" id="PZD71124.1"/>
    </source>
</evidence>
<reference evidence="1 2" key="1">
    <citation type="journal article" date="2018" name="Sci. Rep.">
        <title>A novel species of the marine cyanobacterium Acaryochloris with a unique pigment content and lifestyle.</title>
        <authorList>
            <person name="Partensky F."/>
            <person name="Six C."/>
            <person name="Ratin M."/>
            <person name="Garczarek L."/>
            <person name="Vaulot D."/>
            <person name="Probert I."/>
            <person name="Calteau A."/>
            <person name="Gourvil P."/>
            <person name="Marie D."/>
            <person name="Grebert T."/>
            <person name="Bouchier C."/>
            <person name="Le Panse S."/>
            <person name="Gachenot M."/>
            <person name="Rodriguez F."/>
            <person name="Garrido J.L."/>
        </authorList>
    </citation>
    <scope>NUCLEOTIDE SEQUENCE [LARGE SCALE GENOMIC DNA]</scope>
    <source>
        <strain evidence="1 2">RCC1774</strain>
    </source>
</reference>
<protein>
    <recommendedName>
        <fullName evidence="3">DNA-binding protein</fullName>
    </recommendedName>
</protein>
<dbReference type="EMBL" id="PQWO01000021">
    <property type="protein sequence ID" value="PZD71124.1"/>
    <property type="molecule type" value="Genomic_DNA"/>
</dbReference>
<sequence length="151" mass="16461">MREFDFTLKFKLSDIQANPEDHLEALYESGCDDAVVGVGKLGQVSLNFFREASSAWEAVSSAIADVKRSIPNVALIGTSTDLVGLTEVAHLLGHTRQNMRKLIVEHGPGSPLPVYEGTPALWHLADVLSWLEAEKAYSIDVSLLEVVQTAK</sequence>
<comment type="caution">
    <text evidence="1">The sequence shown here is derived from an EMBL/GenBank/DDBJ whole genome shotgun (WGS) entry which is preliminary data.</text>
</comment>
<dbReference type="RefSeq" id="WP_110988331.1">
    <property type="nucleotide sequence ID" value="NZ_CAWNWM010000021.1"/>
</dbReference>
<dbReference type="OrthoDB" id="7860618at2"/>
<evidence type="ECO:0000313" key="2">
    <source>
        <dbReference type="Proteomes" id="UP000248857"/>
    </source>
</evidence>
<name>A0A2W1JLS5_9CYAN</name>
<dbReference type="AlphaFoldDB" id="A0A2W1JLS5"/>
<organism evidence="1 2">
    <name type="scientific">Acaryochloris thomasi RCC1774</name>
    <dbReference type="NCBI Taxonomy" id="1764569"/>
    <lineage>
        <taxon>Bacteria</taxon>
        <taxon>Bacillati</taxon>
        <taxon>Cyanobacteriota</taxon>
        <taxon>Cyanophyceae</taxon>
        <taxon>Acaryochloridales</taxon>
        <taxon>Acaryochloridaceae</taxon>
        <taxon>Acaryochloris</taxon>
        <taxon>Acaryochloris thomasi</taxon>
    </lineage>
</organism>
<evidence type="ECO:0008006" key="3">
    <source>
        <dbReference type="Google" id="ProtNLM"/>
    </source>
</evidence>
<accession>A0A2W1JLS5</accession>
<dbReference type="Proteomes" id="UP000248857">
    <property type="component" value="Unassembled WGS sequence"/>
</dbReference>
<keyword evidence="2" id="KW-1185">Reference proteome</keyword>
<gene>
    <name evidence="1" type="ORF">C1752_07852</name>
</gene>